<gene>
    <name evidence="1" type="ORF">AWB82_05665</name>
</gene>
<protein>
    <submittedName>
        <fullName evidence="1">Uncharacterized protein</fullName>
    </submittedName>
</protein>
<accession>A0A158CPL7</accession>
<dbReference type="Proteomes" id="UP000054596">
    <property type="component" value="Unassembled WGS sequence"/>
</dbReference>
<dbReference type="AlphaFoldDB" id="A0A158CPL7"/>
<organism evidence="1 2">
    <name type="scientific">Caballeronia glebae</name>
    <dbReference type="NCBI Taxonomy" id="1777143"/>
    <lineage>
        <taxon>Bacteria</taxon>
        <taxon>Pseudomonadati</taxon>
        <taxon>Pseudomonadota</taxon>
        <taxon>Betaproteobacteria</taxon>
        <taxon>Burkholderiales</taxon>
        <taxon>Burkholderiaceae</taxon>
        <taxon>Caballeronia</taxon>
    </lineage>
</organism>
<proteinExistence type="predicted"/>
<comment type="caution">
    <text evidence="1">The sequence shown here is derived from an EMBL/GenBank/DDBJ whole genome shotgun (WGS) entry which is preliminary data.</text>
</comment>
<reference evidence="1" key="1">
    <citation type="submission" date="2016-01" db="EMBL/GenBank/DDBJ databases">
        <authorList>
            <person name="Peeters C."/>
        </authorList>
    </citation>
    <scope>NUCLEOTIDE SEQUENCE [LARGE SCALE GENOMIC DNA]</scope>
    <source>
        <strain evidence="1">LMG 29325</strain>
    </source>
</reference>
<dbReference type="RefSeq" id="WP_086972647.1">
    <property type="nucleotide sequence ID" value="NZ_FCOJ02000054.1"/>
</dbReference>
<dbReference type="STRING" id="1777143.AWB82_05665"/>
<evidence type="ECO:0000313" key="2">
    <source>
        <dbReference type="Proteomes" id="UP000054596"/>
    </source>
</evidence>
<sequence>MNSRERSLRVLVEKWLGGEGAKSARVTRFSRSARKQWRYVCVETERPSGTFAVVFFRHDDGSWCVFPPQKPRPAMAFA</sequence>
<evidence type="ECO:0000313" key="1">
    <source>
        <dbReference type="EMBL" id="SAK84265.1"/>
    </source>
</evidence>
<dbReference type="EMBL" id="FCOJ02000054">
    <property type="protein sequence ID" value="SAK84265.1"/>
    <property type="molecule type" value="Genomic_DNA"/>
</dbReference>
<dbReference type="OrthoDB" id="8926609at2"/>
<name>A0A158CPL7_9BURK</name>
<keyword evidence="2" id="KW-1185">Reference proteome</keyword>